<dbReference type="EMBL" id="JAGMUU010000006">
    <property type="protein sequence ID" value="KAH7150485.1"/>
    <property type="molecule type" value="Genomic_DNA"/>
</dbReference>
<evidence type="ECO:0000313" key="4">
    <source>
        <dbReference type="EMBL" id="KAH7150485.1"/>
    </source>
</evidence>
<dbReference type="InterPro" id="IPR057454">
    <property type="entry name" value="Bud3_C"/>
</dbReference>
<dbReference type="InterPro" id="IPR000219">
    <property type="entry name" value="DH_dom"/>
</dbReference>
<feature type="coiled-coil region" evidence="1">
    <location>
        <begin position="1457"/>
        <end position="1491"/>
    </location>
</feature>
<dbReference type="GO" id="GO:0005085">
    <property type="term" value="F:guanyl-nucleotide exchange factor activity"/>
    <property type="evidence" value="ECO:0007669"/>
    <property type="project" value="InterPro"/>
</dbReference>
<protein>
    <recommendedName>
        <fullName evidence="3">DH domain-containing protein</fullName>
    </recommendedName>
</protein>
<feature type="region of interest" description="Disordered" evidence="2">
    <location>
        <begin position="1255"/>
        <end position="1341"/>
    </location>
</feature>
<keyword evidence="5" id="KW-1185">Reference proteome</keyword>
<feature type="compositionally biased region" description="Polar residues" evidence="2">
    <location>
        <begin position="1276"/>
        <end position="1295"/>
    </location>
</feature>
<reference evidence="4" key="1">
    <citation type="journal article" date="2021" name="Nat. Commun.">
        <title>Genetic determinants of endophytism in the Arabidopsis root mycobiome.</title>
        <authorList>
            <person name="Mesny F."/>
            <person name="Miyauchi S."/>
            <person name="Thiergart T."/>
            <person name="Pickel B."/>
            <person name="Atanasova L."/>
            <person name="Karlsson M."/>
            <person name="Huettel B."/>
            <person name="Barry K.W."/>
            <person name="Haridas S."/>
            <person name="Chen C."/>
            <person name="Bauer D."/>
            <person name="Andreopoulos W."/>
            <person name="Pangilinan J."/>
            <person name="LaButti K."/>
            <person name="Riley R."/>
            <person name="Lipzen A."/>
            <person name="Clum A."/>
            <person name="Drula E."/>
            <person name="Henrissat B."/>
            <person name="Kohler A."/>
            <person name="Grigoriev I.V."/>
            <person name="Martin F.M."/>
            <person name="Hacquard S."/>
        </authorList>
    </citation>
    <scope>NUCLEOTIDE SEQUENCE</scope>
    <source>
        <strain evidence="4">MPI-CAGE-AT-0021</strain>
    </source>
</reference>
<keyword evidence="1" id="KW-0175">Coiled coil</keyword>
<organism evidence="4 5">
    <name type="scientific">Dactylonectria estremocensis</name>
    <dbReference type="NCBI Taxonomy" id="1079267"/>
    <lineage>
        <taxon>Eukaryota</taxon>
        <taxon>Fungi</taxon>
        <taxon>Dikarya</taxon>
        <taxon>Ascomycota</taxon>
        <taxon>Pezizomycotina</taxon>
        <taxon>Sordariomycetes</taxon>
        <taxon>Hypocreomycetidae</taxon>
        <taxon>Hypocreales</taxon>
        <taxon>Nectriaceae</taxon>
        <taxon>Dactylonectria</taxon>
    </lineage>
</organism>
<feature type="compositionally biased region" description="Polar residues" evidence="2">
    <location>
        <begin position="1206"/>
        <end position="1221"/>
    </location>
</feature>
<feature type="domain" description="DH" evidence="3">
    <location>
        <begin position="249"/>
        <end position="455"/>
    </location>
</feature>
<dbReference type="SUPFAM" id="SSF48065">
    <property type="entry name" value="DBL homology domain (DH-domain)"/>
    <property type="match status" value="1"/>
</dbReference>
<feature type="compositionally biased region" description="Basic and acidic residues" evidence="2">
    <location>
        <begin position="1328"/>
        <end position="1341"/>
    </location>
</feature>
<dbReference type="Pfam" id="PF25351">
    <property type="entry name" value="PH_BUD3_C"/>
    <property type="match status" value="1"/>
</dbReference>
<dbReference type="Gene3D" id="1.20.900.10">
    <property type="entry name" value="Dbl homology (DH) domain"/>
    <property type="match status" value="1"/>
</dbReference>
<evidence type="ECO:0000259" key="3">
    <source>
        <dbReference type="PROSITE" id="PS50010"/>
    </source>
</evidence>
<dbReference type="Pfam" id="PF00621">
    <property type="entry name" value="RhoGEF"/>
    <property type="match status" value="1"/>
</dbReference>
<dbReference type="SMART" id="SM00325">
    <property type="entry name" value="RhoGEF"/>
    <property type="match status" value="1"/>
</dbReference>
<dbReference type="PANTHER" id="PTHR12673">
    <property type="entry name" value="FACIOGENITAL DYSPLASIA PROTEIN"/>
    <property type="match status" value="1"/>
</dbReference>
<dbReference type="PANTHER" id="PTHR12673:SF261">
    <property type="entry name" value="BUD3"/>
    <property type="match status" value="1"/>
</dbReference>
<dbReference type="InterPro" id="IPR051092">
    <property type="entry name" value="FYVE_RhoGEF_PH"/>
</dbReference>
<comment type="caution">
    <text evidence="4">The sequence shown here is derived from an EMBL/GenBank/DDBJ whole genome shotgun (WGS) entry which is preliminary data.</text>
</comment>
<feature type="compositionally biased region" description="Low complexity" evidence="2">
    <location>
        <begin position="1299"/>
        <end position="1315"/>
    </location>
</feature>
<dbReference type="Proteomes" id="UP000717696">
    <property type="component" value="Unassembled WGS sequence"/>
</dbReference>
<accession>A0A9P9JBY4</accession>
<name>A0A9P9JBY4_9HYPO</name>
<sequence length="1497" mass="166920">MVRVTEDLALSPDHVTLYHASDPLLGHLPVLIFHGPSTTANYTLNSSRVQVHVLSPAGFQCFPRITISPNSPFYSVVNCLPREFQGDEVYRALAFGLFKYFTELPEDVKTYLRRQYPIRKGGRPASAPALFGEQHAADLVKSMLPSDHTAEVIDVLQEALQTQHISNVDMDLVLPPGSIVPLQPADLEEVPDDEDDILDPTLRQYGGYTSLVKLFGDPVFLPTSRLRRAPSKPSSLNRSKSFSRDQKAELRMKLSELVHTEERYVAKVRELVHHVAADFRDSAQARPPGSLSPSEEELERLFPTSADAILTMNSGFMEELRKVMDETEEDATRDMEAPTMNLLGSKLGRVKDPSGALAMARLFLEWFPKFTECYQDYIKASQHFPALLNSFLDQQSSFKQRVAQTGEQTIRSILIEPVQRLPRYSLLIDQIVGCIPITHPALQPMLKARDIISNICSMDEPLPDKPHVVSRLRNMVESWPQNLEPQGRLVVSSDFTEVAPPFQASVNQSDKSGVFLLFSDCVVILKKLAGNMTGRDLLREIEKPSAAGLLISMTNAAGGPASYEFAFTGWHPLPDVRFTESQDGSLFWMTSTQEMRGAHPGEHRVLQAVTSRCFVLQESYEARAAKWGEDIVKARVEARFSEQEREDPTWTLRTVRMPDSNIGIHAAIFQEGADQLIEGRKEPAPIRVVVDHDKGTKGAPAGHYGVEIVVNLSTNDMNRVSMLTVGLNGKQYQDDVALEDLLPTMSRRVIQLLSTQHSVSNVHLTAALVSYYSKTLHDLSLSGRAEKTRSFLASSPVKIFSSLWTGSAHAPESTPTESKHRRQVPSIHRNNSQQSIIGSIRGKDGISQEESRPENPLVRLERTFTGYVAAFQSRKGLIVGRTLLNRSMADELSVNDLYNKLIESPYDFEAASELSTEVIFVAFEKFLRIAWAEQIGPIMSMQSLDTLQDRVNKRVPGDFADFVNYLFGDMAPQNRRAFTALIKLLSDLLDACGNDSDRGALTLAFAELLVYDGSAANYMNLLDRLVQDCDRIFEEPSLNHSFGLDNAAYDSINSALRGGKSYTGSLASNTSSLRRKFGFDTLLRQNSKDDRTSMWRTLSKHRNPATGDVSSLSKASLGRSHSIDDNTLPRKLQRRPGSRDRPPIAGAFDEVRPGSSHRTLETIGEPEPEPQPRSPRKKRRSSLSDLRSLMTAASLADDEELPLQPLQDTKQTSEKVNSSPKALTPSKIPISPVLAQSMRMSRHKENVADPFRAPAETAEQTAKAESPSKGHRHSRTLSTTNIPSLRPTRQFTGSESPTRRLTTSSPTRTGGSPTRVGTQRLRLQSPQKLRERLQTEKQAVDEVDASLRSELSKIGEEMARVNSTRPPGSHSVEMRRLGAAVRQLEDRIPTEVQELQEKHDAIQRDMDLTVKASEAKVRTIDQLYKEAVAENELLYEKFNGELGKIVKALKGKGKDDKEELMTKLRDQSEETARTKKENARLKREIVSLRTALKGGAE</sequence>
<proteinExistence type="predicted"/>
<evidence type="ECO:0000256" key="1">
    <source>
        <dbReference type="SAM" id="Coils"/>
    </source>
</evidence>
<dbReference type="GO" id="GO:0005737">
    <property type="term" value="C:cytoplasm"/>
    <property type="evidence" value="ECO:0007669"/>
    <property type="project" value="TreeGrafter"/>
</dbReference>
<dbReference type="InterPro" id="IPR035899">
    <property type="entry name" value="DBL_dom_sf"/>
</dbReference>
<gene>
    <name evidence="4" type="ORF">B0J13DRAFT_661384</name>
</gene>
<feature type="region of interest" description="Disordered" evidence="2">
    <location>
        <begin position="807"/>
        <end position="831"/>
    </location>
</feature>
<evidence type="ECO:0000313" key="5">
    <source>
        <dbReference type="Proteomes" id="UP000717696"/>
    </source>
</evidence>
<evidence type="ECO:0000256" key="2">
    <source>
        <dbReference type="SAM" id="MobiDB-lite"/>
    </source>
</evidence>
<dbReference type="PROSITE" id="PS50010">
    <property type="entry name" value="DH_2"/>
    <property type="match status" value="1"/>
</dbReference>
<dbReference type="OrthoDB" id="4066896at2759"/>
<feature type="region of interest" description="Disordered" evidence="2">
    <location>
        <begin position="1090"/>
        <end position="1233"/>
    </location>
</feature>